<keyword evidence="6 15" id="KW-0812">Transmembrane</keyword>
<feature type="transmembrane region" description="Helical" evidence="15">
    <location>
        <begin position="266"/>
        <end position="284"/>
    </location>
</feature>
<sequence>MNDLILLLRNDEKEADCPSRCVYKPASCRSFASELCIVENTGHLSIESRSYLYFVSFRQSHSGGTTDVTNGRVKRTERESTAFKQDGAAPVIAQPVQKWRNRHRFPRSKQPLPSFRCVTTSAFSHSVVPNDGTRIASSTSIASLMNEDFHLIINDFVYLVKTPTLEEIPSDQVECLSSVRARVAQLYEALHVDQHQLDQQNRLLGQLEHLKEELAPLEKQKEVLLNKAQRRSTALSWLGLALMGAQFGVLARLTWWEYSWDIMEPVTYFITYGTTIAMYAYFVLTRQEYILPDVNDRQTLFGFHKFARKSGLDVQRYNNLKDSIAQVEEDLRRLRDPLQLHLPIKEPRR</sequence>
<keyword evidence="4 15" id="KW-0109">Calcium transport</keyword>
<keyword evidence="8 15" id="KW-0106">Calcium</keyword>
<evidence type="ECO:0000256" key="10">
    <source>
        <dbReference type="ARBA" id="ARBA00023065"/>
    </source>
</evidence>
<proteinExistence type="inferred from homology"/>
<comment type="caution">
    <text evidence="18">The sequence shown here is derived from an EMBL/GenBank/DDBJ whole genome shotgun (WGS) entry which is preliminary data.</text>
</comment>
<accession>A0AAV1ZPN7</accession>
<dbReference type="Pfam" id="PF04678">
    <property type="entry name" value="MCU"/>
    <property type="match status" value="1"/>
</dbReference>
<comment type="catalytic activity">
    <reaction evidence="14">
        <text>Ca(2+)(in) = Ca(2+)(out)</text>
        <dbReference type="Rhea" id="RHEA:29671"/>
        <dbReference type="ChEBI" id="CHEBI:29108"/>
    </reaction>
</comment>
<evidence type="ECO:0000256" key="2">
    <source>
        <dbReference type="ARBA" id="ARBA00005653"/>
    </source>
</evidence>
<comment type="subcellular location">
    <subcellularLocation>
        <location evidence="1 15">Mitochondrion inner membrane</location>
        <topology evidence="1 15">Multi-pass membrane protein</topology>
    </subcellularLocation>
</comment>
<keyword evidence="5 15" id="KW-0107">Calcium channel</keyword>
<dbReference type="GO" id="GO:1990246">
    <property type="term" value="C:uniplex complex"/>
    <property type="evidence" value="ECO:0007669"/>
    <property type="project" value="TreeGrafter"/>
</dbReference>
<keyword evidence="9 15" id="KW-1133">Transmembrane helix</keyword>
<name>A0AAV1ZPN7_9ARAC</name>
<evidence type="ECO:0000256" key="6">
    <source>
        <dbReference type="ARBA" id="ARBA00022692"/>
    </source>
</evidence>
<feature type="transmembrane region" description="Helical" evidence="15">
    <location>
        <begin position="234"/>
        <end position="254"/>
    </location>
</feature>
<evidence type="ECO:0000256" key="15">
    <source>
        <dbReference type="RuleBase" id="RU367035"/>
    </source>
</evidence>
<dbReference type="GO" id="GO:0015292">
    <property type="term" value="F:uniporter activity"/>
    <property type="evidence" value="ECO:0007669"/>
    <property type="project" value="UniProtKB-UniRule"/>
</dbReference>
<dbReference type="PANTHER" id="PTHR13462:SF10">
    <property type="entry name" value="CALCIUM UNIPORTER PROTEIN, MITOCHONDRIAL"/>
    <property type="match status" value="1"/>
</dbReference>
<gene>
    <name evidence="18" type="ORF">LARSCL_LOCUS6728</name>
</gene>
<keyword evidence="12 15" id="KW-0472">Membrane</keyword>
<keyword evidence="11 15" id="KW-0496">Mitochondrion</keyword>
<evidence type="ECO:0000256" key="13">
    <source>
        <dbReference type="ARBA" id="ARBA00023303"/>
    </source>
</evidence>
<dbReference type="AlphaFoldDB" id="A0AAV1ZPN7"/>
<evidence type="ECO:0000256" key="9">
    <source>
        <dbReference type="ARBA" id="ARBA00022989"/>
    </source>
</evidence>
<feature type="coiled-coil region" evidence="16">
    <location>
        <begin position="200"/>
        <end position="227"/>
    </location>
</feature>
<dbReference type="GO" id="GO:0036444">
    <property type="term" value="P:calcium import into the mitochondrion"/>
    <property type="evidence" value="ECO:0007669"/>
    <property type="project" value="TreeGrafter"/>
</dbReference>
<dbReference type="GO" id="GO:0051560">
    <property type="term" value="P:mitochondrial calcium ion homeostasis"/>
    <property type="evidence" value="ECO:0007669"/>
    <property type="project" value="UniProtKB-UniRule"/>
</dbReference>
<dbReference type="InterPro" id="IPR006769">
    <property type="entry name" value="MCU_C"/>
</dbReference>
<dbReference type="InterPro" id="IPR039055">
    <property type="entry name" value="MCU_fam"/>
</dbReference>
<comment type="function">
    <text evidence="15">Mitochondrial inner membrane calcium uniporter that mediates calcium uptake into mitochondria. Mitochondrial calcium homeostasis plays key roles in cellular physiology and regulates cell bioenergetics, cytoplasmic calcium signals and activation of cell death pathways.</text>
</comment>
<evidence type="ECO:0000256" key="14">
    <source>
        <dbReference type="ARBA" id="ARBA00036634"/>
    </source>
</evidence>
<evidence type="ECO:0000256" key="5">
    <source>
        <dbReference type="ARBA" id="ARBA00022673"/>
    </source>
</evidence>
<organism evidence="18 19">
    <name type="scientific">Larinioides sclopetarius</name>
    <dbReference type="NCBI Taxonomy" id="280406"/>
    <lineage>
        <taxon>Eukaryota</taxon>
        <taxon>Metazoa</taxon>
        <taxon>Ecdysozoa</taxon>
        <taxon>Arthropoda</taxon>
        <taxon>Chelicerata</taxon>
        <taxon>Arachnida</taxon>
        <taxon>Araneae</taxon>
        <taxon>Araneomorphae</taxon>
        <taxon>Entelegynae</taxon>
        <taxon>Araneoidea</taxon>
        <taxon>Araneidae</taxon>
        <taxon>Larinioides</taxon>
    </lineage>
</organism>
<evidence type="ECO:0000256" key="3">
    <source>
        <dbReference type="ARBA" id="ARBA00022448"/>
    </source>
</evidence>
<protein>
    <recommendedName>
        <fullName evidence="15">Calcium uniporter protein</fullName>
    </recommendedName>
</protein>
<evidence type="ECO:0000256" key="12">
    <source>
        <dbReference type="ARBA" id="ARBA00023136"/>
    </source>
</evidence>
<evidence type="ECO:0000259" key="17">
    <source>
        <dbReference type="Pfam" id="PF04678"/>
    </source>
</evidence>
<evidence type="ECO:0000313" key="19">
    <source>
        <dbReference type="Proteomes" id="UP001497382"/>
    </source>
</evidence>
<keyword evidence="16" id="KW-0175">Coiled coil</keyword>
<evidence type="ECO:0000256" key="1">
    <source>
        <dbReference type="ARBA" id="ARBA00004448"/>
    </source>
</evidence>
<dbReference type="PANTHER" id="PTHR13462">
    <property type="entry name" value="CALCIUM UNIPORTER PROTEIN, MITOCHONDRIAL"/>
    <property type="match status" value="1"/>
</dbReference>
<keyword evidence="13 15" id="KW-0407">Ion channel</keyword>
<keyword evidence="7 15" id="KW-0999">Mitochondrion inner membrane</keyword>
<dbReference type="Proteomes" id="UP001497382">
    <property type="component" value="Unassembled WGS sequence"/>
</dbReference>
<evidence type="ECO:0000256" key="16">
    <source>
        <dbReference type="SAM" id="Coils"/>
    </source>
</evidence>
<dbReference type="GO" id="GO:0005262">
    <property type="term" value="F:calcium channel activity"/>
    <property type="evidence" value="ECO:0007669"/>
    <property type="project" value="UniProtKB-UniRule"/>
</dbReference>
<evidence type="ECO:0000256" key="11">
    <source>
        <dbReference type="ARBA" id="ARBA00023128"/>
    </source>
</evidence>
<keyword evidence="19" id="KW-1185">Reference proteome</keyword>
<keyword evidence="3 15" id="KW-0813">Transport</keyword>
<comment type="domain">
    <text evidence="15">The selectivity filter, in which calcium ions are arranged in single file, is composed of two acidic rings separated by one helical turn along the central axis of the channel pore.</text>
</comment>
<feature type="domain" description="Calcium uniporter protein C-terminal" evidence="17">
    <location>
        <begin position="127"/>
        <end position="320"/>
    </location>
</feature>
<reference evidence="18 19" key="1">
    <citation type="submission" date="2024-04" db="EMBL/GenBank/DDBJ databases">
        <authorList>
            <person name="Rising A."/>
            <person name="Reimegard J."/>
            <person name="Sonavane S."/>
            <person name="Akerstrom W."/>
            <person name="Nylinder S."/>
            <person name="Hedman E."/>
            <person name="Kallberg Y."/>
        </authorList>
    </citation>
    <scope>NUCLEOTIDE SEQUENCE [LARGE SCALE GENOMIC DNA]</scope>
</reference>
<dbReference type="EMBL" id="CAXIEN010000065">
    <property type="protein sequence ID" value="CAL1273110.1"/>
    <property type="molecule type" value="Genomic_DNA"/>
</dbReference>
<evidence type="ECO:0000256" key="7">
    <source>
        <dbReference type="ARBA" id="ARBA00022792"/>
    </source>
</evidence>
<keyword evidence="10 15" id="KW-0406">Ion transport</keyword>
<comment type="similarity">
    <text evidence="2 15">Belongs to the MCU (TC 1.A.77) family.</text>
</comment>
<evidence type="ECO:0000256" key="4">
    <source>
        <dbReference type="ARBA" id="ARBA00022568"/>
    </source>
</evidence>
<evidence type="ECO:0000256" key="8">
    <source>
        <dbReference type="ARBA" id="ARBA00022837"/>
    </source>
</evidence>
<evidence type="ECO:0000313" key="18">
    <source>
        <dbReference type="EMBL" id="CAL1273110.1"/>
    </source>
</evidence>